<keyword evidence="3" id="KW-1185">Reference proteome</keyword>
<proteinExistence type="predicted"/>
<sequence>MEDKGIERTTESLVERKRLPRDEFWGYSTWMLFSQRFTFLVFAIWIIIAVCLFRITIYIQSGILSFLLIMFDLLFAFFAVAFLFSTLADHGSEFVMTFNNRLHFLNEVIKNRPGLAVDKWDVVAANMNEKLISKSSYSNFGYFFDGNMCHKEFKCLFMRDSEASKYPELKKYIDDALRVYKADVDTFLPDNIQDALDRQFEGRVN</sequence>
<keyword evidence="1" id="KW-0812">Transmembrane</keyword>
<name>A0A1G4MCC9_LACFM</name>
<dbReference type="EMBL" id="LT598488">
    <property type="protein sequence ID" value="SCW01538.1"/>
    <property type="molecule type" value="Genomic_DNA"/>
</dbReference>
<keyword evidence="1" id="KW-0472">Membrane</keyword>
<keyword evidence="1" id="KW-1133">Transmembrane helix</keyword>
<dbReference type="OrthoDB" id="4036588at2759"/>
<reference evidence="3" key="1">
    <citation type="submission" date="2016-03" db="EMBL/GenBank/DDBJ databases">
        <authorList>
            <person name="Devillers H."/>
        </authorList>
    </citation>
    <scope>NUCLEOTIDE SEQUENCE [LARGE SCALE GENOMIC DNA]</scope>
</reference>
<protein>
    <submittedName>
        <fullName evidence="2">LAFE_0E01882g1_1</fullName>
    </submittedName>
</protein>
<dbReference type="AlphaFoldDB" id="A0A1G4MCC9"/>
<dbReference type="Proteomes" id="UP000190831">
    <property type="component" value="Chromosome E"/>
</dbReference>
<evidence type="ECO:0000256" key="1">
    <source>
        <dbReference type="SAM" id="Phobius"/>
    </source>
</evidence>
<dbReference type="InterPro" id="IPR001142">
    <property type="entry name" value="DUP/COS"/>
</dbReference>
<gene>
    <name evidence="2" type="ORF">LAFE_0E01882G</name>
</gene>
<accession>A0A1G4MCC9</accession>
<feature type="transmembrane region" description="Helical" evidence="1">
    <location>
        <begin position="63"/>
        <end position="84"/>
    </location>
</feature>
<evidence type="ECO:0000313" key="3">
    <source>
        <dbReference type="Proteomes" id="UP000190831"/>
    </source>
</evidence>
<feature type="transmembrane region" description="Helical" evidence="1">
    <location>
        <begin position="37"/>
        <end position="57"/>
    </location>
</feature>
<evidence type="ECO:0000313" key="2">
    <source>
        <dbReference type="EMBL" id="SCW01538.1"/>
    </source>
</evidence>
<dbReference type="Pfam" id="PF00674">
    <property type="entry name" value="DUP"/>
    <property type="match status" value="1"/>
</dbReference>
<dbReference type="OMA" id="LFRITIY"/>
<organism evidence="2 3">
    <name type="scientific">Lachancea fermentati</name>
    <name type="common">Zygosaccharomyces fermentati</name>
    <dbReference type="NCBI Taxonomy" id="4955"/>
    <lineage>
        <taxon>Eukaryota</taxon>
        <taxon>Fungi</taxon>
        <taxon>Dikarya</taxon>
        <taxon>Ascomycota</taxon>
        <taxon>Saccharomycotina</taxon>
        <taxon>Saccharomycetes</taxon>
        <taxon>Saccharomycetales</taxon>
        <taxon>Saccharomycetaceae</taxon>
        <taxon>Lachancea</taxon>
    </lineage>
</organism>